<keyword evidence="3" id="KW-1185">Reference proteome</keyword>
<dbReference type="AlphaFoldDB" id="B4GUD1"/>
<feature type="compositionally biased region" description="Basic and acidic residues" evidence="1">
    <location>
        <begin position="16"/>
        <end position="55"/>
    </location>
</feature>
<dbReference type="STRING" id="7234.B4GUD1"/>
<name>B4GUD1_DROPE</name>
<evidence type="ECO:0000256" key="1">
    <source>
        <dbReference type="SAM" id="MobiDB-lite"/>
    </source>
</evidence>
<protein>
    <submittedName>
        <fullName evidence="2">GL25682</fullName>
    </submittedName>
</protein>
<evidence type="ECO:0000313" key="2">
    <source>
        <dbReference type="EMBL" id="EDW26214.1"/>
    </source>
</evidence>
<reference evidence="2 3" key="1">
    <citation type="journal article" date="2007" name="Nature">
        <title>Evolution of genes and genomes on the Drosophila phylogeny.</title>
        <authorList>
            <consortium name="Drosophila 12 Genomes Consortium"/>
            <person name="Clark A.G."/>
            <person name="Eisen M.B."/>
            <person name="Smith D.R."/>
            <person name="Bergman C.M."/>
            <person name="Oliver B."/>
            <person name="Markow T.A."/>
            <person name="Kaufman T.C."/>
            <person name="Kellis M."/>
            <person name="Gelbart W."/>
            <person name="Iyer V.N."/>
            <person name="Pollard D.A."/>
            <person name="Sackton T.B."/>
            <person name="Larracuente A.M."/>
            <person name="Singh N.D."/>
            <person name="Abad J.P."/>
            <person name="Abt D.N."/>
            <person name="Adryan B."/>
            <person name="Aguade M."/>
            <person name="Akashi H."/>
            <person name="Anderson W.W."/>
            <person name="Aquadro C.F."/>
            <person name="Ardell D.H."/>
            <person name="Arguello R."/>
            <person name="Artieri C.G."/>
            <person name="Barbash D.A."/>
            <person name="Barker D."/>
            <person name="Barsanti P."/>
            <person name="Batterham P."/>
            <person name="Batzoglou S."/>
            <person name="Begun D."/>
            <person name="Bhutkar A."/>
            <person name="Blanco E."/>
            <person name="Bosak S.A."/>
            <person name="Bradley R.K."/>
            <person name="Brand A.D."/>
            <person name="Brent M.R."/>
            <person name="Brooks A.N."/>
            <person name="Brown R.H."/>
            <person name="Butlin R.K."/>
            <person name="Caggese C."/>
            <person name="Calvi B.R."/>
            <person name="Bernardo de Carvalho A."/>
            <person name="Caspi A."/>
            <person name="Castrezana S."/>
            <person name="Celniker S.E."/>
            <person name="Chang J.L."/>
            <person name="Chapple C."/>
            <person name="Chatterji S."/>
            <person name="Chinwalla A."/>
            <person name="Civetta A."/>
            <person name="Clifton S.W."/>
            <person name="Comeron J.M."/>
            <person name="Costello J.C."/>
            <person name="Coyne J.A."/>
            <person name="Daub J."/>
            <person name="David R.G."/>
            <person name="Delcher A.L."/>
            <person name="Delehaunty K."/>
            <person name="Do C.B."/>
            <person name="Ebling H."/>
            <person name="Edwards K."/>
            <person name="Eickbush T."/>
            <person name="Evans J.D."/>
            <person name="Filipski A."/>
            <person name="Findeiss S."/>
            <person name="Freyhult E."/>
            <person name="Fulton L."/>
            <person name="Fulton R."/>
            <person name="Garcia A.C."/>
            <person name="Gardiner A."/>
            <person name="Garfield D.A."/>
            <person name="Garvin B.E."/>
            <person name="Gibson G."/>
            <person name="Gilbert D."/>
            <person name="Gnerre S."/>
            <person name="Godfrey J."/>
            <person name="Good R."/>
            <person name="Gotea V."/>
            <person name="Gravely B."/>
            <person name="Greenberg A.J."/>
            <person name="Griffiths-Jones S."/>
            <person name="Gross S."/>
            <person name="Guigo R."/>
            <person name="Gustafson E.A."/>
            <person name="Haerty W."/>
            <person name="Hahn M.W."/>
            <person name="Halligan D.L."/>
            <person name="Halpern A.L."/>
            <person name="Halter G.M."/>
            <person name="Han M.V."/>
            <person name="Heger A."/>
            <person name="Hillier L."/>
            <person name="Hinrichs A.S."/>
            <person name="Holmes I."/>
            <person name="Hoskins R.A."/>
            <person name="Hubisz M.J."/>
            <person name="Hultmark D."/>
            <person name="Huntley M.A."/>
            <person name="Jaffe D.B."/>
            <person name="Jagadeeshan S."/>
            <person name="Jeck W.R."/>
            <person name="Johnson J."/>
            <person name="Jones C.D."/>
            <person name="Jordan W.C."/>
            <person name="Karpen G.H."/>
            <person name="Kataoka E."/>
            <person name="Keightley P.D."/>
            <person name="Kheradpour P."/>
            <person name="Kirkness E.F."/>
            <person name="Koerich L.B."/>
            <person name="Kristiansen K."/>
            <person name="Kudrna D."/>
            <person name="Kulathinal R.J."/>
            <person name="Kumar S."/>
            <person name="Kwok R."/>
            <person name="Lander E."/>
            <person name="Langley C.H."/>
            <person name="Lapoint R."/>
            <person name="Lazzaro B.P."/>
            <person name="Lee S.J."/>
            <person name="Levesque L."/>
            <person name="Li R."/>
            <person name="Lin C.F."/>
            <person name="Lin M.F."/>
            <person name="Lindblad-Toh K."/>
            <person name="Llopart A."/>
            <person name="Long M."/>
            <person name="Low L."/>
            <person name="Lozovsky E."/>
            <person name="Lu J."/>
            <person name="Luo M."/>
            <person name="Machado C.A."/>
            <person name="Makalowski W."/>
            <person name="Marzo M."/>
            <person name="Matsuda M."/>
            <person name="Matzkin L."/>
            <person name="McAllister B."/>
            <person name="McBride C.S."/>
            <person name="McKernan B."/>
            <person name="McKernan K."/>
            <person name="Mendez-Lago M."/>
            <person name="Minx P."/>
            <person name="Mollenhauer M.U."/>
            <person name="Montooth K."/>
            <person name="Mount S.M."/>
            <person name="Mu X."/>
            <person name="Myers E."/>
            <person name="Negre B."/>
            <person name="Newfeld S."/>
            <person name="Nielsen R."/>
            <person name="Noor M.A."/>
            <person name="O'Grady P."/>
            <person name="Pachter L."/>
            <person name="Papaceit M."/>
            <person name="Parisi M.J."/>
            <person name="Parisi M."/>
            <person name="Parts L."/>
            <person name="Pedersen J.S."/>
            <person name="Pesole G."/>
            <person name="Phillippy A.M."/>
            <person name="Ponting C.P."/>
            <person name="Pop M."/>
            <person name="Porcelli D."/>
            <person name="Powell J.R."/>
            <person name="Prohaska S."/>
            <person name="Pruitt K."/>
            <person name="Puig M."/>
            <person name="Quesneville H."/>
            <person name="Ram K.R."/>
            <person name="Rand D."/>
            <person name="Rasmussen M.D."/>
            <person name="Reed L.K."/>
            <person name="Reenan R."/>
            <person name="Reily A."/>
            <person name="Remington K.A."/>
            <person name="Rieger T.T."/>
            <person name="Ritchie M.G."/>
            <person name="Robin C."/>
            <person name="Rogers Y.H."/>
            <person name="Rohde C."/>
            <person name="Rozas J."/>
            <person name="Rubenfield M.J."/>
            <person name="Ruiz A."/>
            <person name="Russo S."/>
            <person name="Salzberg S.L."/>
            <person name="Sanchez-Gracia A."/>
            <person name="Saranga D.J."/>
            <person name="Sato H."/>
            <person name="Schaeffer S.W."/>
            <person name="Schatz M.C."/>
            <person name="Schlenke T."/>
            <person name="Schwartz R."/>
            <person name="Segarra C."/>
            <person name="Singh R.S."/>
            <person name="Sirot L."/>
            <person name="Sirota M."/>
            <person name="Sisneros N.B."/>
            <person name="Smith C.D."/>
            <person name="Smith T.F."/>
            <person name="Spieth J."/>
            <person name="Stage D.E."/>
            <person name="Stark A."/>
            <person name="Stephan W."/>
            <person name="Strausberg R.L."/>
            <person name="Strempel S."/>
            <person name="Sturgill D."/>
            <person name="Sutton G."/>
            <person name="Sutton G.G."/>
            <person name="Tao W."/>
            <person name="Teichmann S."/>
            <person name="Tobari Y.N."/>
            <person name="Tomimura Y."/>
            <person name="Tsolas J.M."/>
            <person name="Valente V.L."/>
            <person name="Venter E."/>
            <person name="Venter J.C."/>
            <person name="Vicario S."/>
            <person name="Vieira F.G."/>
            <person name="Vilella A.J."/>
            <person name="Villasante A."/>
            <person name="Walenz B."/>
            <person name="Wang J."/>
            <person name="Wasserman M."/>
            <person name="Watts T."/>
            <person name="Wilson D."/>
            <person name="Wilson R.K."/>
            <person name="Wing R.A."/>
            <person name="Wolfner M.F."/>
            <person name="Wong A."/>
            <person name="Wong G.K."/>
            <person name="Wu C.I."/>
            <person name="Wu G."/>
            <person name="Yamamoto D."/>
            <person name="Yang H.P."/>
            <person name="Yang S.P."/>
            <person name="Yorke J.A."/>
            <person name="Yoshida K."/>
            <person name="Zdobnov E."/>
            <person name="Zhang P."/>
            <person name="Zhang Y."/>
            <person name="Zimin A.V."/>
            <person name="Baldwin J."/>
            <person name="Abdouelleil A."/>
            <person name="Abdulkadir J."/>
            <person name="Abebe A."/>
            <person name="Abera B."/>
            <person name="Abreu J."/>
            <person name="Acer S.C."/>
            <person name="Aftuck L."/>
            <person name="Alexander A."/>
            <person name="An P."/>
            <person name="Anderson E."/>
            <person name="Anderson S."/>
            <person name="Arachi H."/>
            <person name="Azer M."/>
            <person name="Bachantsang P."/>
            <person name="Barry A."/>
            <person name="Bayul T."/>
            <person name="Berlin A."/>
            <person name="Bessette D."/>
            <person name="Bloom T."/>
            <person name="Blye J."/>
            <person name="Boguslavskiy L."/>
            <person name="Bonnet C."/>
            <person name="Boukhgalter B."/>
            <person name="Bourzgui I."/>
            <person name="Brown A."/>
            <person name="Cahill P."/>
            <person name="Channer S."/>
            <person name="Cheshatsang Y."/>
            <person name="Chuda L."/>
            <person name="Citroen M."/>
            <person name="Collymore A."/>
            <person name="Cooke P."/>
            <person name="Costello M."/>
            <person name="D'Aco K."/>
            <person name="Daza R."/>
            <person name="De Haan G."/>
            <person name="DeGray S."/>
            <person name="DeMaso C."/>
            <person name="Dhargay N."/>
            <person name="Dooley K."/>
            <person name="Dooley E."/>
            <person name="Doricent M."/>
            <person name="Dorje P."/>
            <person name="Dorjee K."/>
            <person name="Dupes A."/>
            <person name="Elong R."/>
            <person name="Falk J."/>
            <person name="Farina A."/>
            <person name="Faro S."/>
            <person name="Ferguson D."/>
            <person name="Fisher S."/>
            <person name="Foley C.D."/>
            <person name="Franke A."/>
            <person name="Friedrich D."/>
            <person name="Gadbois L."/>
            <person name="Gearin G."/>
            <person name="Gearin C.R."/>
            <person name="Giannoukos G."/>
            <person name="Goode T."/>
            <person name="Graham J."/>
            <person name="Grandbois E."/>
            <person name="Grewal S."/>
            <person name="Gyaltsen K."/>
            <person name="Hafez N."/>
            <person name="Hagos B."/>
            <person name="Hall J."/>
            <person name="Henson C."/>
            <person name="Hollinger A."/>
            <person name="Honan T."/>
            <person name="Huard M.D."/>
            <person name="Hughes L."/>
            <person name="Hurhula B."/>
            <person name="Husby M.E."/>
            <person name="Kamat A."/>
            <person name="Kanga B."/>
            <person name="Kashin S."/>
            <person name="Khazanovich D."/>
            <person name="Kisner P."/>
            <person name="Lance K."/>
            <person name="Lara M."/>
            <person name="Lee W."/>
            <person name="Lennon N."/>
            <person name="Letendre F."/>
            <person name="LeVine R."/>
            <person name="Lipovsky A."/>
            <person name="Liu X."/>
            <person name="Liu J."/>
            <person name="Liu S."/>
            <person name="Lokyitsang T."/>
            <person name="Lokyitsang Y."/>
            <person name="Lubonja R."/>
            <person name="Lui A."/>
            <person name="MacDonald P."/>
            <person name="Magnisalis V."/>
            <person name="Maru K."/>
            <person name="Matthews C."/>
            <person name="McCusker W."/>
            <person name="McDonough S."/>
            <person name="Mehta T."/>
            <person name="Meldrim J."/>
            <person name="Meneus L."/>
            <person name="Mihai O."/>
            <person name="Mihalev A."/>
            <person name="Mihova T."/>
            <person name="Mittelman R."/>
            <person name="Mlenga V."/>
            <person name="Montmayeur A."/>
            <person name="Mulrain L."/>
            <person name="Navidi A."/>
            <person name="Naylor J."/>
            <person name="Negash T."/>
            <person name="Nguyen T."/>
            <person name="Nguyen N."/>
            <person name="Nicol R."/>
            <person name="Norbu C."/>
            <person name="Norbu N."/>
            <person name="Novod N."/>
            <person name="O'Neill B."/>
            <person name="Osman S."/>
            <person name="Markiewicz E."/>
            <person name="Oyono O.L."/>
            <person name="Patti C."/>
            <person name="Phunkhang P."/>
            <person name="Pierre F."/>
            <person name="Priest M."/>
            <person name="Raghuraman S."/>
            <person name="Rege F."/>
            <person name="Reyes R."/>
            <person name="Rise C."/>
            <person name="Rogov P."/>
            <person name="Ross K."/>
            <person name="Ryan E."/>
            <person name="Settipalli S."/>
            <person name="Shea T."/>
            <person name="Sherpa N."/>
            <person name="Shi L."/>
            <person name="Shih D."/>
            <person name="Sparrow T."/>
            <person name="Spaulding J."/>
            <person name="Stalker J."/>
            <person name="Stange-Thomann N."/>
            <person name="Stavropoulos S."/>
            <person name="Stone C."/>
            <person name="Strader C."/>
            <person name="Tesfaye S."/>
            <person name="Thomson T."/>
            <person name="Thoulutsang Y."/>
            <person name="Thoulutsang D."/>
            <person name="Topham K."/>
            <person name="Topping I."/>
            <person name="Tsamla T."/>
            <person name="Vassiliev H."/>
            <person name="Vo A."/>
            <person name="Wangchuk T."/>
            <person name="Wangdi T."/>
            <person name="Weiand M."/>
            <person name="Wilkinson J."/>
            <person name="Wilson A."/>
            <person name="Yadav S."/>
            <person name="Young G."/>
            <person name="Yu Q."/>
            <person name="Zembek L."/>
            <person name="Zhong D."/>
            <person name="Zimmer A."/>
            <person name="Zwirko Z."/>
            <person name="Jaffe D.B."/>
            <person name="Alvarez P."/>
            <person name="Brockman W."/>
            <person name="Butler J."/>
            <person name="Chin C."/>
            <person name="Gnerre S."/>
            <person name="Grabherr M."/>
            <person name="Kleber M."/>
            <person name="Mauceli E."/>
            <person name="MacCallum I."/>
        </authorList>
    </citation>
    <scope>NUCLEOTIDE SEQUENCE [LARGE SCALE GENOMIC DNA]</scope>
    <source>
        <strain evidence="3">MSH-3 / Tucson 14011-0111.49</strain>
    </source>
</reference>
<gene>
    <name evidence="2" type="primary">Dper\GL25682</name>
    <name evidence="2" type="ORF">Dper_GL25682</name>
</gene>
<dbReference type="eggNOG" id="KOG3547">
    <property type="taxonomic scope" value="Eukaryota"/>
</dbReference>
<evidence type="ECO:0000313" key="3">
    <source>
        <dbReference type="Proteomes" id="UP000008744"/>
    </source>
</evidence>
<proteinExistence type="predicted"/>
<feature type="region of interest" description="Disordered" evidence="1">
    <location>
        <begin position="1"/>
        <end position="109"/>
    </location>
</feature>
<dbReference type="HOGENOM" id="CLU_2186648_0_0_1"/>
<organism evidence="3">
    <name type="scientific">Drosophila persimilis</name>
    <name type="common">Fruit fly</name>
    <dbReference type="NCBI Taxonomy" id="7234"/>
    <lineage>
        <taxon>Eukaryota</taxon>
        <taxon>Metazoa</taxon>
        <taxon>Ecdysozoa</taxon>
        <taxon>Arthropoda</taxon>
        <taxon>Hexapoda</taxon>
        <taxon>Insecta</taxon>
        <taxon>Pterygota</taxon>
        <taxon>Neoptera</taxon>
        <taxon>Endopterygota</taxon>
        <taxon>Diptera</taxon>
        <taxon>Brachycera</taxon>
        <taxon>Muscomorpha</taxon>
        <taxon>Ephydroidea</taxon>
        <taxon>Drosophilidae</taxon>
        <taxon>Drosophila</taxon>
        <taxon>Sophophora</taxon>
    </lineage>
</organism>
<dbReference type="Proteomes" id="UP000008744">
    <property type="component" value="Unassembled WGS sequence"/>
</dbReference>
<accession>B4GUD1</accession>
<feature type="compositionally biased region" description="Polar residues" evidence="1">
    <location>
        <begin position="75"/>
        <end position="84"/>
    </location>
</feature>
<sequence length="109" mass="12321">MKSTPSRSSVSISVSSDEHFSRFEEDLGEEEHLSRETSKDDFARLKAERERERMTRQIHHAAMTLELMKGEAPAGTSSGGASEQDNGRQTRKDTEIQTDKSHISKKKDK</sequence>
<feature type="compositionally biased region" description="Basic and acidic residues" evidence="1">
    <location>
        <begin position="85"/>
        <end position="102"/>
    </location>
</feature>
<dbReference type="EMBL" id="CH479191">
    <property type="protein sequence ID" value="EDW26214.1"/>
    <property type="molecule type" value="Genomic_DNA"/>
</dbReference>
<feature type="compositionally biased region" description="Low complexity" evidence="1">
    <location>
        <begin position="1"/>
        <end position="15"/>
    </location>
</feature>
<dbReference type="OrthoDB" id="201595at2759"/>